<comment type="caution">
    <text evidence="3">The sequence shown here is derived from an EMBL/GenBank/DDBJ whole genome shotgun (WGS) entry which is preliminary data.</text>
</comment>
<dbReference type="Pfam" id="PF00353">
    <property type="entry name" value="HemolysinCabind"/>
    <property type="match status" value="19"/>
</dbReference>
<proteinExistence type="predicted"/>
<dbReference type="PROSITE" id="PS00330">
    <property type="entry name" value="HEMOLYSIN_CALCIUM"/>
    <property type="match status" value="14"/>
</dbReference>
<protein>
    <recommendedName>
        <fullName evidence="5">Calcium-binding protein</fullName>
    </recommendedName>
</protein>
<dbReference type="RefSeq" id="WP_219764279.1">
    <property type="nucleotide sequence ID" value="NZ_JAHYBZ010000006.1"/>
</dbReference>
<dbReference type="Proteomes" id="UP001196565">
    <property type="component" value="Unassembled WGS sequence"/>
</dbReference>
<sequence>MTTYAFADVAGGTLSFSPSQDTLVFGPAIAAASLRFSTSGSDLLIAVGGQVLRLISISLGGSGLQPANLVFQDGSLLFLDSPSSSLRSGGDGDDWFAVDRAGADSVLGGAGDDHVEAGSALDPDDRIDGGAGAGDSLAIAGTQTLALGPQTVRGIETIEVRDGTISLTLDDATATSATPEPGALFSVDARGQNIGSALVANAAAVVSMGVALLGGAGDDSLLGGFQGDNLAGGSGDDTLAGGWGNDSLEGGGGSDRLIGGAGDDLFIFNRIDTSQSPPAAPDLIVDFEGAGVAGGDRILLPGAMEVWRVIAFHVGAADFVFEGYEDSGLQLDPSQVQDGYVDVLWRVVEGQAWRFEVWADLDDDGRFGANDVFIRVAVPEGHATSVLLASDFATEFGGLFGGDGQDVLIGLGATDDVMWGLDGDDSLLGHDGVDVLDGGLGNDSLFGGELADELHGGPGSDWLDGGSGWDTLYAADPYAPESESPDDRNMLIGGERPDMLFGGIGRDTLDGGEGEDLLWGDEGDDSLSGGTEGDLLYGGAGTDTLDGGEGADTLLGGAGGDRITGGAGADLFVADLSTADLDETTGAAPDWILDFNPAEGDRLSLGLTGGLVSGVQGIGPLVWRGATTSRDLNAGVGYGLPLPGGGVGPGYYQAFWIPATMGGGRAGGWFVVDLDQDLILDADDVVIRLGSPGDALSLTPDAFAEGTFRVLVGTAAGDTLVAEAGGQEVFGLGGHDRLTGLNGDDRLLGGDGADTLLGGGGADQLWGGVGDDWTDGGDGNDEIFVEGPGAEEVDGLFGRNTVLGGAGDDSLWGSDGRDSIDGGDGADRLYGGVGADTLRGGAGADTITGGDGADLISGGTGADSIDAGSGDDTVDYDPTDAFVDGGEDFDILVLTGAASITLDSALDQVAGGGIVRGFEGVDASAVAGPVTLLGGAGRNRLLGGAHADRLEGRDGADSLEGGAGNDTLDGGVGDDFLRPGAGQDLVAGGDGRDTVSYSDAASGVTVMLPSKTIGGAALGDTLSGIEVVIGTNFKDVLAGTIGDDWLLGGLGNDSLVGYAGNDTLSGGDGVNTLRGSAGDDWIVGGPQADVIDGGPGADVMIAGGGNDKLWGGTGNDRYELNLPGQIVVEPVDGGDDTVYSSNSWTMRGNVEWFIILPGAGNRYGFGTSGNDRIVGNEANNLLVGQGGNDTIWGGGGVDRVQGRIGDDHLFGEAGNDIIYGGDGNDILEGGLGRDNLIGDAGNDTLLGGDDVATDVLRGAAGDDWLDGGRGYDVMNGGPGNDVFIASQPNDGTVENANEGWDRVIARFAGTFRLSANVEELTLEGPTTGIGNELSNRITGGAAAEILFGRGGNDTLVGGGGNDILYGEGGRDTFVFAPGSGLDAISGFTPGQDRVLLQGFGFTNFEALMASTRQGTNGAILDMGPGDSVQLAGVAKTALHADDFVFLA</sequence>
<dbReference type="EMBL" id="JAHYBZ010000006">
    <property type="protein sequence ID" value="MBW6399673.1"/>
    <property type="molecule type" value="Genomic_DNA"/>
</dbReference>
<reference evidence="3 4" key="1">
    <citation type="submission" date="2021-07" db="EMBL/GenBank/DDBJ databases">
        <authorList>
            <person name="So Y."/>
        </authorList>
    </citation>
    <scope>NUCLEOTIDE SEQUENCE [LARGE SCALE GENOMIC DNA]</scope>
    <source>
        <strain evidence="3 4">HJA6</strain>
    </source>
</reference>
<name>A0ABS7ABK6_9PROT</name>
<gene>
    <name evidence="3" type="ORF">KPL78_17570</name>
</gene>
<dbReference type="PRINTS" id="PR00313">
    <property type="entry name" value="CABNDNGRPT"/>
</dbReference>
<keyword evidence="2" id="KW-0964">Secreted</keyword>
<dbReference type="PANTHER" id="PTHR38340">
    <property type="entry name" value="S-LAYER PROTEIN"/>
    <property type="match status" value="1"/>
</dbReference>
<evidence type="ECO:0000256" key="2">
    <source>
        <dbReference type="ARBA" id="ARBA00022525"/>
    </source>
</evidence>
<evidence type="ECO:0000256" key="1">
    <source>
        <dbReference type="ARBA" id="ARBA00004613"/>
    </source>
</evidence>
<dbReference type="InterPro" id="IPR001343">
    <property type="entry name" value="Hemolysn_Ca-bd"/>
</dbReference>
<accession>A0ABS7ABK6</accession>
<keyword evidence="4" id="KW-1185">Reference proteome</keyword>
<dbReference type="Gene3D" id="2.160.20.160">
    <property type="match status" value="1"/>
</dbReference>
<dbReference type="Gene3D" id="2.150.10.10">
    <property type="entry name" value="Serralysin-like metalloprotease, C-terminal"/>
    <property type="match status" value="11"/>
</dbReference>
<dbReference type="InterPro" id="IPR018511">
    <property type="entry name" value="Hemolysin-typ_Ca-bd_CS"/>
</dbReference>
<dbReference type="SUPFAM" id="SSF51120">
    <property type="entry name" value="beta-Roll"/>
    <property type="match status" value="9"/>
</dbReference>
<dbReference type="InterPro" id="IPR011049">
    <property type="entry name" value="Serralysin-like_metalloprot_C"/>
</dbReference>
<evidence type="ECO:0008006" key="5">
    <source>
        <dbReference type="Google" id="ProtNLM"/>
    </source>
</evidence>
<evidence type="ECO:0000313" key="3">
    <source>
        <dbReference type="EMBL" id="MBW6399673.1"/>
    </source>
</evidence>
<comment type="subcellular location">
    <subcellularLocation>
        <location evidence="1">Secreted</location>
    </subcellularLocation>
</comment>
<dbReference type="InterPro" id="IPR050557">
    <property type="entry name" value="RTX_toxin/Mannuronan_C5-epim"/>
</dbReference>
<evidence type="ECO:0000313" key="4">
    <source>
        <dbReference type="Proteomes" id="UP001196565"/>
    </source>
</evidence>
<organism evidence="3 4">
    <name type="scientific">Roseomonas alba</name>
    <dbReference type="NCBI Taxonomy" id="2846776"/>
    <lineage>
        <taxon>Bacteria</taxon>
        <taxon>Pseudomonadati</taxon>
        <taxon>Pseudomonadota</taxon>
        <taxon>Alphaproteobacteria</taxon>
        <taxon>Acetobacterales</taxon>
        <taxon>Roseomonadaceae</taxon>
        <taxon>Roseomonas</taxon>
    </lineage>
</organism>
<dbReference type="PANTHER" id="PTHR38340:SF1">
    <property type="entry name" value="S-LAYER PROTEIN"/>
    <property type="match status" value="1"/>
</dbReference>